<feature type="signal peptide" evidence="2">
    <location>
        <begin position="1"/>
        <end position="20"/>
    </location>
</feature>
<reference evidence="3 4" key="1">
    <citation type="submission" date="2013-07" db="EMBL/GenBank/DDBJ databases">
        <authorList>
            <person name="Stoco P.H."/>
            <person name="Wagner G."/>
            <person name="Gerber A."/>
            <person name="Zaha A."/>
            <person name="Thompson C."/>
            <person name="Bartholomeu D.C."/>
            <person name="Luckemeyer D.D."/>
            <person name="Bahia D."/>
            <person name="Loreto E."/>
            <person name="Prestes E.B."/>
            <person name="Lima F.M."/>
            <person name="Rodrigues-Luiz G."/>
            <person name="Vallejo G.A."/>
            <person name="Filho J.F."/>
            <person name="Monteiro K.M."/>
            <person name="Tyler K.M."/>
            <person name="de Almeida L.G."/>
            <person name="Ortiz M.F."/>
            <person name="Siervo M.A."/>
            <person name="de Moraes M.H."/>
            <person name="Cunha O.L."/>
            <person name="Mendonca-Neto R."/>
            <person name="Silva R."/>
            <person name="Teixeira S.M."/>
            <person name="Murta S.M."/>
            <person name="Sincero T.C."/>
            <person name="Mendes T.A."/>
            <person name="Urmenyi T.P."/>
            <person name="Silva V.G."/>
            <person name="da Rocha W.D."/>
            <person name="Andersson B."/>
            <person name="Romanha A.J."/>
            <person name="Steindel M."/>
            <person name="de Vasconcelos A.T."/>
            <person name="Grisard E.C."/>
        </authorList>
    </citation>
    <scope>NUCLEOTIDE SEQUENCE [LARGE SCALE GENOMIC DNA]</scope>
    <source>
        <strain evidence="3 4">SC58</strain>
    </source>
</reference>
<keyword evidence="4" id="KW-1185">Reference proteome</keyword>
<organism evidence="3 4">
    <name type="scientific">Trypanosoma rangeli SC58</name>
    <dbReference type="NCBI Taxonomy" id="429131"/>
    <lineage>
        <taxon>Eukaryota</taxon>
        <taxon>Discoba</taxon>
        <taxon>Euglenozoa</taxon>
        <taxon>Kinetoplastea</taxon>
        <taxon>Metakinetoplastina</taxon>
        <taxon>Trypanosomatida</taxon>
        <taxon>Trypanosomatidae</taxon>
        <taxon>Trypanosoma</taxon>
        <taxon>Herpetosoma</taxon>
    </lineage>
</organism>
<evidence type="ECO:0008006" key="5">
    <source>
        <dbReference type="Google" id="ProtNLM"/>
    </source>
</evidence>
<feature type="region of interest" description="Disordered" evidence="1">
    <location>
        <begin position="199"/>
        <end position="221"/>
    </location>
</feature>
<protein>
    <recommendedName>
        <fullName evidence="5">DUF1279 domain-containing protein</fullName>
    </recommendedName>
</protein>
<evidence type="ECO:0000313" key="3">
    <source>
        <dbReference type="EMBL" id="ESL06190.1"/>
    </source>
</evidence>
<evidence type="ECO:0000256" key="1">
    <source>
        <dbReference type="SAM" id="MobiDB-lite"/>
    </source>
</evidence>
<sequence>MRLVGLSSVATSLLWSPTLARRFAASSRPTAPAAKVAHPARRPCSTSRVGGKVAQPQKVAAHASKAAASGPTMSRSRFYRVVQDRGVGFAMYLYVFGESVTLAVLYALHNDLFSTGDVVTWLKFFPLDSLVDLERWLEVGPTVAGVRLSPRLLLNYLVANALTYPLYATQLAFCAATFPLLRVAFSPLSNLLHARRASGKRGRGVPKAPSVETKTEGRLTR</sequence>
<dbReference type="Proteomes" id="UP000031737">
    <property type="component" value="Unassembled WGS sequence"/>
</dbReference>
<proteinExistence type="predicted"/>
<evidence type="ECO:0000256" key="2">
    <source>
        <dbReference type="SAM" id="SignalP"/>
    </source>
</evidence>
<dbReference type="VEuPathDB" id="TriTrypDB:TRSC58_06139"/>
<name>A0A061IVT1_TRYRA</name>
<comment type="caution">
    <text evidence="3">The sequence shown here is derived from an EMBL/GenBank/DDBJ whole genome shotgun (WGS) entry which is preliminary data.</text>
</comment>
<gene>
    <name evidence="3" type="ORF">TRSC58_06139</name>
</gene>
<feature type="chain" id="PRO_5001601111" description="DUF1279 domain-containing protein" evidence="2">
    <location>
        <begin position="21"/>
        <end position="221"/>
    </location>
</feature>
<accession>A0A061IVT1</accession>
<evidence type="ECO:0000313" key="4">
    <source>
        <dbReference type="Proteomes" id="UP000031737"/>
    </source>
</evidence>
<dbReference type="EMBL" id="AUPL01006139">
    <property type="protein sequence ID" value="ESL06190.1"/>
    <property type="molecule type" value="Genomic_DNA"/>
</dbReference>
<dbReference type="OrthoDB" id="242902at2759"/>
<keyword evidence="2" id="KW-0732">Signal</keyword>
<dbReference type="AlphaFoldDB" id="A0A061IVT1"/>